<keyword evidence="2" id="KW-1185">Reference proteome</keyword>
<dbReference type="RefSeq" id="WP_154441316.1">
    <property type="nucleotide sequence ID" value="NZ_JAHLPJ010000001.1"/>
</dbReference>
<accession>A0A6N7XLL5</accession>
<dbReference type="AlphaFoldDB" id="A0A6N7XLL5"/>
<organism evidence="1 2">
    <name type="scientific">Tissierella pigra</name>
    <dbReference type="NCBI Taxonomy" id="2607614"/>
    <lineage>
        <taxon>Bacteria</taxon>
        <taxon>Bacillati</taxon>
        <taxon>Bacillota</taxon>
        <taxon>Tissierellia</taxon>
        <taxon>Tissierellales</taxon>
        <taxon>Tissierellaceae</taxon>
        <taxon>Tissierella</taxon>
    </lineage>
</organism>
<evidence type="ECO:0000313" key="2">
    <source>
        <dbReference type="Proteomes" id="UP000469523"/>
    </source>
</evidence>
<gene>
    <name evidence="1" type="ORF">FYJ83_13370</name>
</gene>
<dbReference type="InterPro" id="IPR009229">
    <property type="entry name" value="AgrD"/>
</dbReference>
<protein>
    <submittedName>
        <fullName evidence="1">Cyclic lactone autoinducer peptide</fullName>
    </submittedName>
</protein>
<comment type="caution">
    <text evidence="1">The sequence shown here is derived from an EMBL/GenBank/DDBJ whole genome shotgun (WGS) entry which is preliminary data.</text>
</comment>
<dbReference type="NCBIfam" id="TIGR04223">
    <property type="entry name" value="quorum_AgrD"/>
    <property type="match status" value="1"/>
</dbReference>
<name>A0A6N7XLL5_9FIRM</name>
<reference evidence="1 2" key="1">
    <citation type="submission" date="2019-09" db="EMBL/GenBank/DDBJ databases">
        <title>In-depth cultivation of the pig gut microbiome towards novel bacterial diversity and tailored functional studies.</title>
        <authorList>
            <person name="Wylensek D."/>
            <person name="Hitch T.C.A."/>
            <person name="Clavel T."/>
        </authorList>
    </citation>
    <scope>NUCLEOTIDE SEQUENCE [LARGE SCALE GENOMIC DNA]</scope>
    <source>
        <strain evidence="1 2">WCA3-693-APC-4?</strain>
    </source>
</reference>
<evidence type="ECO:0000313" key="1">
    <source>
        <dbReference type="EMBL" id="MSU02446.1"/>
    </source>
</evidence>
<dbReference type="Proteomes" id="UP000469523">
    <property type="component" value="Unassembled WGS sequence"/>
</dbReference>
<sequence length="43" mass="4883">MKKVLIKSIDKISKTAKKIAEESPNTVSTFLYYEPKAPKSIKK</sequence>
<proteinExistence type="predicted"/>
<dbReference type="EMBL" id="VUNQ01000033">
    <property type="protein sequence ID" value="MSU02446.1"/>
    <property type="molecule type" value="Genomic_DNA"/>
</dbReference>